<feature type="signal peptide" evidence="1">
    <location>
        <begin position="1"/>
        <end position="21"/>
    </location>
</feature>
<dbReference type="EMBL" id="JACSQK010000004">
    <property type="protein sequence ID" value="MBD7960562.1"/>
    <property type="molecule type" value="Genomic_DNA"/>
</dbReference>
<sequence length="212" mass="21737">MINRRAGLLALLCLPLFTACGGKTPAAQPVAAGSVVVALGDSLTSGVGAKPGEDWPSLLAELTEWDVINGGISGNTSAQGAQRLPELLSEHAPSLVIVGLGGNDFLRRQSPDMTRQSLTQSVRNAQAAGAQVVLVAIPEPSLMAAAGAVPSDHPLYASLAKELNVPLISGLWGPILGNPDLRADTVHANAQGYAAFAQTLVQALRSAGFLPH</sequence>
<dbReference type="SUPFAM" id="SSF52266">
    <property type="entry name" value="SGNH hydrolase"/>
    <property type="match status" value="1"/>
</dbReference>
<dbReference type="PANTHER" id="PTHR30383:SF24">
    <property type="entry name" value="THIOESTERASE 1_PROTEASE 1_LYSOPHOSPHOLIPASE L1"/>
    <property type="match status" value="1"/>
</dbReference>
<evidence type="ECO:0000259" key="2">
    <source>
        <dbReference type="Pfam" id="PF13472"/>
    </source>
</evidence>
<organism evidence="3 4">
    <name type="scientific">Comamonas avium</name>
    <dbReference type="NCBI Taxonomy" id="2762231"/>
    <lineage>
        <taxon>Bacteria</taxon>
        <taxon>Pseudomonadati</taxon>
        <taxon>Pseudomonadota</taxon>
        <taxon>Betaproteobacteria</taxon>
        <taxon>Burkholderiales</taxon>
        <taxon>Comamonadaceae</taxon>
        <taxon>Comamonas</taxon>
    </lineage>
</organism>
<dbReference type="Pfam" id="PF13472">
    <property type="entry name" value="Lipase_GDSL_2"/>
    <property type="match status" value="1"/>
</dbReference>
<name>A0ABR8SAP9_9BURK</name>
<evidence type="ECO:0000256" key="1">
    <source>
        <dbReference type="SAM" id="SignalP"/>
    </source>
</evidence>
<feature type="chain" id="PRO_5046934729" evidence="1">
    <location>
        <begin position="22"/>
        <end position="212"/>
    </location>
</feature>
<dbReference type="Gene3D" id="3.40.50.1110">
    <property type="entry name" value="SGNH hydrolase"/>
    <property type="match status" value="1"/>
</dbReference>
<reference evidence="3 4" key="1">
    <citation type="submission" date="2020-08" db="EMBL/GenBank/DDBJ databases">
        <title>A Genomic Blueprint of the Chicken Gut Microbiome.</title>
        <authorList>
            <person name="Gilroy R."/>
            <person name="Ravi A."/>
            <person name="Getino M."/>
            <person name="Pursley I."/>
            <person name="Horton D.L."/>
            <person name="Alikhan N.-F."/>
            <person name="Baker D."/>
            <person name="Gharbi K."/>
            <person name="Hall N."/>
            <person name="Watson M."/>
            <person name="Adriaenssens E.M."/>
            <person name="Foster-Nyarko E."/>
            <person name="Jarju S."/>
            <person name="Secka A."/>
            <person name="Antonio M."/>
            <person name="Oren A."/>
            <person name="Chaudhuri R."/>
            <person name="La Ragione R.M."/>
            <person name="Hildebrand F."/>
            <person name="Pallen M.J."/>
        </authorList>
    </citation>
    <scope>NUCLEOTIDE SEQUENCE [LARGE SCALE GENOMIC DNA]</scope>
    <source>
        <strain evidence="3 4">Sa2CVA6</strain>
    </source>
</reference>
<feature type="domain" description="SGNH hydrolase-type esterase" evidence="2">
    <location>
        <begin position="38"/>
        <end position="195"/>
    </location>
</feature>
<evidence type="ECO:0000313" key="4">
    <source>
        <dbReference type="Proteomes" id="UP000634919"/>
    </source>
</evidence>
<evidence type="ECO:0000313" key="3">
    <source>
        <dbReference type="EMBL" id="MBD7960562.1"/>
    </source>
</evidence>
<dbReference type="InterPro" id="IPR013830">
    <property type="entry name" value="SGNH_hydro"/>
</dbReference>
<dbReference type="PANTHER" id="PTHR30383">
    <property type="entry name" value="THIOESTERASE 1/PROTEASE 1/LYSOPHOSPHOLIPASE L1"/>
    <property type="match status" value="1"/>
</dbReference>
<dbReference type="RefSeq" id="WP_191722969.1">
    <property type="nucleotide sequence ID" value="NZ_JACSQK010000004.1"/>
</dbReference>
<dbReference type="InterPro" id="IPR051532">
    <property type="entry name" value="Ester_Hydrolysis_Enzymes"/>
</dbReference>
<gene>
    <name evidence="3" type="ORF">H9646_08685</name>
</gene>
<comment type="caution">
    <text evidence="3">The sequence shown here is derived from an EMBL/GenBank/DDBJ whole genome shotgun (WGS) entry which is preliminary data.</text>
</comment>
<dbReference type="PROSITE" id="PS51257">
    <property type="entry name" value="PROKAR_LIPOPROTEIN"/>
    <property type="match status" value="1"/>
</dbReference>
<dbReference type="Proteomes" id="UP000634919">
    <property type="component" value="Unassembled WGS sequence"/>
</dbReference>
<dbReference type="InterPro" id="IPR036514">
    <property type="entry name" value="SGNH_hydro_sf"/>
</dbReference>
<accession>A0ABR8SAP9</accession>
<protein>
    <submittedName>
        <fullName evidence="3">Arylesterase</fullName>
    </submittedName>
</protein>
<dbReference type="CDD" id="cd01822">
    <property type="entry name" value="Lysophospholipase_L1_like"/>
    <property type="match status" value="1"/>
</dbReference>
<proteinExistence type="predicted"/>
<keyword evidence="1" id="KW-0732">Signal</keyword>
<keyword evidence="4" id="KW-1185">Reference proteome</keyword>